<protein>
    <submittedName>
        <fullName evidence="5">Helix-turn-helix</fullName>
    </submittedName>
</protein>
<dbReference type="Gene3D" id="1.10.260.40">
    <property type="entry name" value="lambda repressor-like DNA-binding domains"/>
    <property type="match status" value="1"/>
</dbReference>
<evidence type="ECO:0000256" key="2">
    <source>
        <dbReference type="ARBA" id="ARBA00023125"/>
    </source>
</evidence>
<evidence type="ECO:0000313" key="6">
    <source>
        <dbReference type="Proteomes" id="UP000199403"/>
    </source>
</evidence>
<dbReference type="GO" id="GO:0003677">
    <property type="term" value="F:DNA binding"/>
    <property type="evidence" value="ECO:0007669"/>
    <property type="project" value="UniProtKB-KW"/>
</dbReference>
<dbReference type="AlphaFoldDB" id="A0A1H6Z9I9"/>
<dbReference type="Gene3D" id="2.10.109.10">
    <property type="entry name" value="Umud Fragment, subunit A"/>
    <property type="match status" value="1"/>
</dbReference>
<evidence type="ECO:0000256" key="1">
    <source>
        <dbReference type="ARBA" id="ARBA00023015"/>
    </source>
</evidence>
<gene>
    <name evidence="5" type="ORF">SAMN05192553_104314</name>
</gene>
<accession>A0A1H6Z9I9</accession>
<dbReference type="InterPro" id="IPR010982">
    <property type="entry name" value="Lambda_DNA-bd_dom_sf"/>
</dbReference>
<keyword evidence="6" id="KW-1185">Reference proteome</keyword>
<keyword evidence="3" id="KW-0804">Transcription</keyword>
<dbReference type="InterPro" id="IPR039418">
    <property type="entry name" value="LexA-like"/>
</dbReference>
<dbReference type="Pfam" id="PF00717">
    <property type="entry name" value="Peptidase_S24"/>
    <property type="match status" value="1"/>
</dbReference>
<dbReference type="PANTHER" id="PTHR40661">
    <property type="match status" value="1"/>
</dbReference>
<dbReference type="InterPro" id="IPR001387">
    <property type="entry name" value="Cro/C1-type_HTH"/>
</dbReference>
<dbReference type="SMART" id="SM00530">
    <property type="entry name" value="HTH_XRE"/>
    <property type="match status" value="1"/>
</dbReference>
<dbReference type="Pfam" id="PF01381">
    <property type="entry name" value="HTH_3"/>
    <property type="match status" value="1"/>
</dbReference>
<organism evidence="5 6">
    <name type="scientific">Cyclobacterium xiamenense</name>
    <dbReference type="NCBI Taxonomy" id="1297121"/>
    <lineage>
        <taxon>Bacteria</taxon>
        <taxon>Pseudomonadati</taxon>
        <taxon>Bacteroidota</taxon>
        <taxon>Cytophagia</taxon>
        <taxon>Cytophagales</taxon>
        <taxon>Cyclobacteriaceae</taxon>
        <taxon>Cyclobacterium</taxon>
    </lineage>
</organism>
<dbReference type="InterPro" id="IPR015927">
    <property type="entry name" value="Peptidase_S24_S26A/B/C"/>
</dbReference>
<dbReference type="Proteomes" id="UP000199403">
    <property type="component" value="Unassembled WGS sequence"/>
</dbReference>
<dbReference type="SUPFAM" id="SSF47413">
    <property type="entry name" value="lambda repressor-like DNA-binding domains"/>
    <property type="match status" value="1"/>
</dbReference>
<dbReference type="PANTHER" id="PTHR40661:SF3">
    <property type="entry name" value="FELS-1 PROPHAGE TRANSCRIPTIONAL REGULATOR"/>
    <property type="match status" value="1"/>
</dbReference>
<dbReference type="OrthoDB" id="3831186at2"/>
<evidence type="ECO:0000313" key="5">
    <source>
        <dbReference type="EMBL" id="SEJ49968.1"/>
    </source>
</evidence>
<sequence length="256" mass="28882">MNHLSSNIRFLRKKAGLTQGQLAEKIGVQRSMISAYEDGRSDPKLASLEIMAALFKVGADELLFWDIECNGRKYLQQEALKILTVTLDGKEEEWISMVGEKAAAGYLNGYADPEYMENLPNFRLPNLSKNNTYRAFELSGDSMLPLQPGTLIIGAYLEHGTQIKNGKTYVLVTKNEGIVYKRVFNYIAEHGKLFAVSDNDRYKPYDIPIQEVLEIWEARAFVSTHFPDPTPEPLTLDDLGTMIRELKADIQKISGN</sequence>
<dbReference type="STRING" id="1416801.SAMN05192553_104314"/>
<dbReference type="CDD" id="cd06529">
    <property type="entry name" value="S24_LexA-like"/>
    <property type="match status" value="1"/>
</dbReference>
<dbReference type="EMBL" id="FNZH01000004">
    <property type="protein sequence ID" value="SEJ49968.1"/>
    <property type="molecule type" value="Genomic_DNA"/>
</dbReference>
<dbReference type="CDD" id="cd00093">
    <property type="entry name" value="HTH_XRE"/>
    <property type="match status" value="1"/>
</dbReference>
<dbReference type="SUPFAM" id="SSF51306">
    <property type="entry name" value="LexA/Signal peptidase"/>
    <property type="match status" value="1"/>
</dbReference>
<name>A0A1H6Z9I9_9BACT</name>
<feature type="domain" description="HTH cro/C1-type" evidence="4">
    <location>
        <begin position="8"/>
        <end position="62"/>
    </location>
</feature>
<evidence type="ECO:0000256" key="3">
    <source>
        <dbReference type="ARBA" id="ARBA00023163"/>
    </source>
</evidence>
<keyword evidence="2" id="KW-0238">DNA-binding</keyword>
<dbReference type="RefSeq" id="WP_092175666.1">
    <property type="nucleotide sequence ID" value="NZ_FNZH01000004.1"/>
</dbReference>
<evidence type="ECO:0000259" key="4">
    <source>
        <dbReference type="PROSITE" id="PS50943"/>
    </source>
</evidence>
<keyword evidence="1" id="KW-0805">Transcription regulation</keyword>
<dbReference type="PROSITE" id="PS50943">
    <property type="entry name" value="HTH_CROC1"/>
    <property type="match status" value="1"/>
</dbReference>
<proteinExistence type="predicted"/>
<dbReference type="InterPro" id="IPR036286">
    <property type="entry name" value="LexA/Signal_pep-like_sf"/>
</dbReference>
<reference evidence="6" key="1">
    <citation type="submission" date="2016-10" db="EMBL/GenBank/DDBJ databases">
        <authorList>
            <person name="Varghese N."/>
            <person name="Submissions S."/>
        </authorList>
    </citation>
    <scope>NUCLEOTIDE SEQUENCE [LARGE SCALE GENOMIC DNA]</scope>
    <source>
        <strain evidence="6">IBRC-M 10761</strain>
    </source>
</reference>